<dbReference type="EMBL" id="CAMXCT020000814">
    <property type="protein sequence ID" value="CAL1136934.1"/>
    <property type="molecule type" value="Genomic_DNA"/>
</dbReference>
<feature type="transmembrane region" description="Helical" evidence="2">
    <location>
        <begin position="410"/>
        <end position="430"/>
    </location>
</feature>
<reference evidence="3" key="1">
    <citation type="submission" date="2022-10" db="EMBL/GenBank/DDBJ databases">
        <authorList>
            <person name="Chen Y."/>
            <person name="Dougan E. K."/>
            <person name="Chan C."/>
            <person name="Rhodes N."/>
            <person name="Thang M."/>
        </authorList>
    </citation>
    <scope>NUCLEOTIDE SEQUENCE</scope>
</reference>
<feature type="transmembrane region" description="Helical" evidence="2">
    <location>
        <begin position="330"/>
        <end position="346"/>
    </location>
</feature>
<feature type="transmembrane region" description="Helical" evidence="2">
    <location>
        <begin position="223"/>
        <end position="247"/>
    </location>
</feature>
<evidence type="ECO:0000313" key="4">
    <source>
        <dbReference type="EMBL" id="CAL4770871.1"/>
    </source>
</evidence>
<feature type="region of interest" description="Disordered" evidence="1">
    <location>
        <begin position="1"/>
        <end position="52"/>
    </location>
</feature>
<feature type="transmembrane region" description="Helical" evidence="2">
    <location>
        <begin position="110"/>
        <end position="128"/>
    </location>
</feature>
<comment type="caution">
    <text evidence="3">The sequence shown here is derived from an EMBL/GenBank/DDBJ whole genome shotgun (WGS) entry which is preliminary data.</text>
</comment>
<reference evidence="4 5" key="2">
    <citation type="submission" date="2024-05" db="EMBL/GenBank/DDBJ databases">
        <authorList>
            <person name="Chen Y."/>
            <person name="Shah S."/>
            <person name="Dougan E. K."/>
            <person name="Thang M."/>
            <person name="Chan C."/>
        </authorList>
    </citation>
    <scope>NUCLEOTIDE SEQUENCE [LARGE SCALE GENOMIC DNA]</scope>
</reference>
<proteinExistence type="predicted"/>
<dbReference type="OrthoDB" id="10516162at2759"/>
<organism evidence="3">
    <name type="scientific">Cladocopium goreaui</name>
    <dbReference type="NCBI Taxonomy" id="2562237"/>
    <lineage>
        <taxon>Eukaryota</taxon>
        <taxon>Sar</taxon>
        <taxon>Alveolata</taxon>
        <taxon>Dinophyceae</taxon>
        <taxon>Suessiales</taxon>
        <taxon>Symbiodiniaceae</taxon>
        <taxon>Cladocopium</taxon>
    </lineage>
</organism>
<name>A0A9P1C1V2_9DINO</name>
<keyword evidence="2" id="KW-0812">Transmembrane</keyword>
<keyword evidence="5" id="KW-1185">Reference proteome</keyword>
<keyword evidence="2" id="KW-0472">Membrane</keyword>
<protein>
    <submittedName>
        <fullName evidence="4">PDZ domain-containing protein</fullName>
    </submittedName>
</protein>
<feature type="transmembrane region" description="Helical" evidence="2">
    <location>
        <begin position="188"/>
        <end position="211"/>
    </location>
</feature>
<feature type="transmembrane region" description="Helical" evidence="2">
    <location>
        <begin position="78"/>
        <end position="98"/>
    </location>
</feature>
<feature type="transmembrane region" description="Helical" evidence="2">
    <location>
        <begin position="291"/>
        <end position="310"/>
    </location>
</feature>
<dbReference type="EMBL" id="CAMXCT030000814">
    <property type="protein sequence ID" value="CAL4770871.1"/>
    <property type="molecule type" value="Genomic_DNA"/>
</dbReference>
<gene>
    <name evidence="3" type="ORF">C1SCF055_LOCUS11164</name>
</gene>
<evidence type="ECO:0000313" key="3">
    <source>
        <dbReference type="EMBL" id="CAI3983559.1"/>
    </source>
</evidence>
<dbReference type="EMBL" id="CAMXCT010000814">
    <property type="protein sequence ID" value="CAI3983559.1"/>
    <property type="molecule type" value="Genomic_DNA"/>
</dbReference>
<evidence type="ECO:0000256" key="2">
    <source>
        <dbReference type="SAM" id="Phobius"/>
    </source>
</evidence>
<feature type="transmembrane region" description="Helical" evidence="2">
    <location>
        <begin position="253"/>
        <end position="279"/>
    </location>
</feature>
<accession>A0A9P1C1V2</accession>
<keyword evidence="2" id="KW-1133">Transmembrane helix</keyword>
<dbReference type="Proteomes" id="UP001152797">
    <property type="component" value="Unassembled WGS sequence"/>
</dbReference>
<feature type="transmembrane region" description="Helical" evidence="2">
    <location>
        <begin position="160"/>
        <end position="182"/>
    </location>
</feature>
<sequence>MANDAVFGGNRQHVSSDEAVPSLKKVDSRVHPAPPTDAPETLPKPPPTPGDRVQTCGSLNTSNFDSTNLCLPTKSGTFLAVLSASCFTFLGLLAFSFAEFEASGAVLLRFLGWQLIIYIPTFSVQPVLRNFMFFGLQPHQSLADAWPDAAGTKKRCLRRLLVPCLLHTAAAVVLFTVSVVTFDERHLGILPSFVVAAICVIPQTPLLLRLFGPPCVSKSSYPFRMLPLVGFMPLMGSVAVMSVYIPLRQLGGVWIGLLMPLSFSCYELFGSFLVTRRFIEKFLTQMDVRQAYASTNQGIVVSIAICNLHAMAEGARLTLLYVDNQQNHDMVGILVPIVSGVLWNVLTRIGCLDRFLHCVSRGRWKPNNCSKLLRESGFCMGYPRFGAMWALILVRLCIGTPFSWDSPELLLMVLVFLSEVVEDLISWVLWRLKINVTPAMQWATDQEVEVKVQRRQSRRLSQGSLLPVTPQVTPQVTSRTSDEDRWKVRAAHDFKFGPTDFGELPFWAHFMPAATAQFHTIFSMIVASNGLVFLLDLCDPRETGQIGLIWWPIGHDLCH</sequence>
<feature type="compositionally biased region" description="Pro residues" evidence="1">
    <location>
        <begin position="32"/>
        <end position="49"/>
    </location>
</feature>
<evidence type="ECO:0000313" key="5">
    <source>
        <dbReference type="Proteomes" id="UP001152797"/>
    </source>
</evidence>
<evidence type="ECO:0000256" key="1">
    <source>
        <dbReference type="SAM" id="MobiDB-lite"/>
    </source>
</evidence>
<dbReference type="AlphaFoldDB" id="A0A9P1C1V2"/>